<dbReference type="AlphaFoldDB" id="A0A4C2ABK9"/>
<gene>
    <name evidence="1" type="ORF">EVAR_91101_1</name>
</gene>
<dbReference type="OrthoDB" id="6627079at2759"/>
<protein>
    <submittedName>
        <fullName evidence="1">Uncharacterized protein</fullName>
    </submittedName>
</protein>
<evidence type="ECO:0000313" key="2">
    <source>
        <dbReference type="Proteomes" id="UP000299102"/>
    </source>
</evidence>
<dbReference type="EMBL" id="BGZK01002801">
    <property type="protein sequence ID" value="GBP96559.1"/>
    <property type="molecule type" value="Genomic_DNA"/>
</dbReference>
<proteinExistence type="predicted"/>
<dbReference type="Proteomes" id="UP000299102">
    <property type="component" value="Unassembled WGS sequence"/>
</dbReference>
<keyword evidence="2" id="KW-1185">Reference proteome</keyword>
<name>A0A4C2ABK9_EUMVA</name>
<comment type="caution">
    <text evidence="1">The sequence shown here is derived from an EMBL/GenBank/DDBJ whole genome shotgun (WGS) entry which is preliminary data.</text>
</comment>
<reference evidence="1 2" key="1">
    <citation type="journal article" date="2019" name="Commun. Biol.">
        <title>The bagworm genome reveals a unique fibroin gene that provides high tensile strength.</title>
        <authorList>
            <person name="Kono N."/>
            <person name="Nakamura H."/>
            <person name="Ohtoshi R."/>
            <person name="Tomita M."/>
            <person name="Numata K."/>
            <person name="Arakawa K."/>
        </authorList>
    </citation>
    <scope>NUCLEOTIDE SEQUENCE [LARGE SCALE GENOMIC DNA]</scope>
</reference>
<organism evidence="1 2">
    <name type="scientific">Eumeta variegata</name>
    <name type="common">Bagworm moth</name>
    <name type="synonym">Eumeta japonica</name>
    <dbReference type="NCBI Taxonomy" id="151549"/>
    <lineage>
        <taxon>Eukaryota</taxon>
        <taxon>Metazoa</taxon>
        <taxon>Ecdysozoa</taxon>
        <taxon>Arthropoda</taxon>
        <taxon>Hexapoda</taxon>
        <taxon>Insecta</taxon>
        <taxon>Pterygota</taxon>
        <taxon>Neoptera</taxon>
        <taxon>Endopterygota</taxon>
        <taxon>Lepidoptera</taxon>
        <taxon>Glossata</taxon>
        <taxon>Ditrysia</taxon>
        <taxon>Tineoidea</taxon>
        <taxon>Psychidae</taxon>
        <taxon>Oiketicinae</taxon>
        <taxon>Eumeta</taxon>
    </lineage>
</organism>
<accession>A0A4C2ABK9</accession>
<evidence type="ECO:0000313" key="1">
    <source>
        <dbReference type="EMBL" id="GBP96559.1"/>
    </source>
</evidence>
<sequence length="97" mass="10706">MASRRKLLEIMKANAEKEKNETEGNMGKAVINKKVHQQIEKSDTVMRQAITARTTLCVALRLIASGSGDSFKSLEFLSRISRNTIGIFVPVVLEASV</sequence>